<accession>A0A199W5F5</accession>
<protein>
    <submittedName>
        <fullName evidence="1">Uncharacterized protein</fullName>
    </submittedName>
</protein>
<organism evidence="1 2">
    <name type="scientific">Ananas comosus</name>
    <name type="common">Pineapple</name>
    <name type="synonym">Ananas ananas</name>
    <dbReference type="NCBI Taxonomy" id="4615"/>
    <lineage>
        <taxon>Eukaryota</taxon>
        <taxon>Viridiplantae</taxon>
        <taxon>Streptophyta</taxon>
        <taxon>Embryophyta</taxon>
        <taxon>Tracheophyta</taxon>
        <taxon>Spermatophyta</taxon>
        <taxon>Magnoliopsida</taxon>
        <taxon>Liliopsida</taxon>
        <taxon>Poales</taxon>
        <taxon>Bromeliaceae</taxon>
        <taxon>Bromelioideae</taxon>
        <taxon>Ananas</taxon>
    </lineage>
</organism>
<evidence type="ECO:0000313" key="2">
    <source>
        <dbReference type="Proteomes" id="UP000092600"/>
    </source>
</evidence>
<dbReference type="STRING" id="4615.A0A199W5F5"/>
<dbReference type="EMBL" id="LSRQ01000222">
    <property type="protein sequence ID" value="OAY84418.1"/>
    <property type="molecule type" value="Genomic_DNA"/>
</dbReference>
<evidence type="ECO:0000313" key="1">
    <source>
        <dbReference type="EMBL" id="OAY84418.1"/>
    </source>
</evidence>
<dbReference type="Proteomes" id="UP000092600">
    <property type="component" value="Unassembled WGS sequence"/>
</dbReference>
<comment type="caution">
    <text evidence="1">The sequence shown here is derived from an EMBL/GenBank/DDBJ whole genome shotgun (WGS) entry which is preliminary data.</text>
</comment>
<dbReference type="AlphaFoldDB" id="A0A199W5F5"/>
<reference evidence="1 2" key="1">
    <citation type="journal article" date="2016" name="DNA Res.">
        <title>The draft genome of MD-2 pineapple using hybrid error correction of long reads.</title>
        <authorList>
            <person name="Redwan R.M."/>
            <person name="Saidin A."/>
            <person name="Kumar S.V."/>
        </authorList>
    </citation>
    <scope>NUCLEOTIDE SEQUENCE [LARGE SCALE GENOMIC DNA]</scope>
    <source>
        <strain evidence="2">cv. MD2</strain>
        <tissue evidence="1">Leaf</tissue>
    </source>
</reference>
<sequence>MISFSTLRSKLRAIPIHGLSNLSSLLAHPKPYNTEATGTIPKPLSSLFLKPASSSRVRDGAVQRGRRRIRSSDSARYRAMEEKEFPKELSPEAASLVRRLREEGYLKEANFEPNFAGEAPMDPSEIPPNLYSRHFLKSAAERFGQDHQEIAKWLSGSDLKKVALFGCPSVERKTVFAAKRLRSFFSIQEDTTCHACKLKKSCKFVHQKVARQEKLILPDVMRVLTLFALDAIPRQLFVPLELKLSADKLLKEWPFCQSSVKPSYGLQSISNIRLLTKKGGLCLPFVRWLKLCILKRKFRCGITEIHYL</sequence>
<proteinExistence type="predicted"/>
<gene>
    <name evidence="1" type="ORF">ACMD2_02050</name>
</gene>
<name>A0A199W5F5_ANACO</name>